<feature type="transmembrane region" description="Helical" evidence="1">
    <location>
        <begin position="73"/>
        <end position="93"/>
    </location>
</feature>
<accession>J9FR50</accession>
<proteinExistence type="predicted"/>
<reference evidence="2" key="1">
    <citation type="journal article" date="2012" name="PLoS ONE">
        <title>Gene sets for utilization of primary and secondary nutrition supplies in the distal gut of endangered iberian lynx.</title>
        <authorList>
            <person name="Alcaide M."/>
            <person name="Messina E."/>
            <person name="Richter M."/>
            <person name="Bargiela R."/>
            <person name="Peplies J."/>
            <person name="Huws S.A."/>
            <person name="Newbold C.J."/>
            <person name="Golyshin P.N."/>
            <person name="Simon M.A."/>
            <person name="Lopez G."/>
            <person name="Yakimov M.M."/>
            <person name="Ferrer M."/>
        </authorList>
    </citation>
    <scope>NUCLEOTIDE SEQUENCE</scope>
</reference>
<keyword evidence="1" id="KW-0812">Transmembrane</keyword>
<feature type="transmembrane region" description="Helical" evidence="1">
    <location>
        <begin position="36"/>
        <end position="53"/>
    </location>
</feature>
<gene>
    <name evidence="2" type="ORF">EVA_14456</name>
</gene>
<comment type="caution">
    <text evidence="2">The sequence shown here is derived from an EMBL/GenBank/DDBJ whole genome shotgun (WGS) entry which is preliminary data.</text>
</comment>
<keyword evidence="1" id="KW-0472">Membrane</keyword>
<protein>
    <submittedName>
        <fullName evidence="2">Uncharacterized protein</fullName>
    </submittedName>
</protein>
<feature type="non-terminal residue" evidence="2">
    <location>
        <position position="129"/>
    </location>
</feature>
<dbReference type="EMBL" id="AMCI01004762">
    <property type="protein sequence ID" value="EJW97436.1"/>
    <property type="molecule type" value="Genomic_DNA"/>
</dbReference>
<evidence type="ECO:0000256" key="1">
    <source>
        <dbReference type="SAM" id="Phobius"/>
    </source>
</evidence>
<evidence type="ECO:0000313" key="2">
    <source>
        <dbReference type="EMBL" id="EJW97436.1"/>
    </source>
</evidence>
<name>J9FR50_9ZZZZ</name>
<organism evidence="2">
    <name type="scientific">gut metagenome</name>
    <dbReference type="NCBI Taxonomy" id="749906"/>
    <lineage>
        <taxon>unclassified sequences</taxon>
        <taxon>metagenomes</taxon>
        <taxon>organismal metagenomes</taxon>
    </lineage>
</organism>
<dbReference type="AlphaFoldDB" id="J9FR50"/>
<sequence length="129" mass="14581">MKKAKTKIIGAIVLVIVAFLYYYFTLPAINIHSRDFWFFIGILVAVIALTYAWKKRLRPDEIKTSKGMKAILFVLAAVVVVYLVGALLSSPIVNAKKYQKLLKVEEGEFAKDIEELSFDQIPLLDKESA</sequence>
<keyword evidence="1" id="KW-1133">Transmembrane helix</keyword>
<feature type="transmembrane region" description="Helical" evidence="1">
    <location>
        <begin position="7"/>
        <end position="24"/>
    </location>
</feature>